<reference evidence="1 2" key="1">
    <citation type="submission" date="2019-06" db="EMBL/GenBank/DDBJ databases">
        <title>Persicimonas caeni gen. nov., sp. nov., a predatory bacterium isolated from solar saltern.</title>
        <authorList>
            <person name="Wang S."/>
        </authorList>
    </citation>
    <scope>NUCLEOTIDE SEQUENCE [LARGE SCALE GENOMIC DNA]</scope>
    <source>
        <strain evidence="1 2">YN101</strain>
    </source>
</reference>
<sequence length="175" mass="18654">MNKTLFRRGWWAGGVVFFGGTVLASSVSFACSQPASCDTVVERGGLADCVKVYPGSCETLEVTIDNQCDQAVEFVELECGESCAEPVVFQAGDKGELLFTRPASENNEAYTYVEFPVGWSAGEQEGVLDVRAEYNEQTVECGDDSGCAATGQPTAPVDLLAVGVALGLLAWRRFS</sequence>
<keyword evidence="2" id="KW-1185">Reference proteome</keyword>
<dbReference type="AlphaFoldDB" id="A0A4Y6PN49"/>
<evidence type="ECO:0000313" key="2">
    <source>
        <dbReference type="Proteomes" id="UP000315995"/>
    </source>
</evidence>
<gene>
    <name evidence="1" type="ORF">FIV42_02795</name>
</gene>
<dbReference type="Proteomes" id="UP000315995">
    <property type="component" value="Chromosome"/>
</dbReference>
<dbReference type="RefSeq" id="WP_141196201.1">
    <property type="nucleotide sequence ID" value="NZ_CP041186.1"/>
</dbReference>
<protein>
    <submittedName>
        <fullName evidence="1">Uncharacterized protein</fullName>
    </submittedName>
</protein>
<name>A0A4Y6PN49_PERCE</name>
<proteinExistence type="predicted"/>
<dbReference type="EMBL" id="CP041186">
    <property type="protein sequence ID" value="QDG49704.1"/>
    <property type="molecule type" value="Genomic_DNA"/>
</dbReference>
<organism evidence="1 2">
    <name type="scientific">Persicimonas caeni</name>
    <dbReference type="NCBI Taxonomy" id="2292766"/>
    <lineage>
        <taxon>Bacteria</taxon>
        <taxon>Deltaproteobacteria</taxon>
        <taxon>Bradymonadales</taxon>
        <taxon>Bradymonadaceae</taxon>
        <taxon>Persicimonas</taxon>
    </lineage>
</organism>
<accession>A0A5B8XZ03</accession>
<evidence type="ECO:0000313" key="1">
    <source>
        <dbReference type="EMBL" id="QDG49704.1"/>
    </source>
</evidence>
<dbReference type="PROSITE" id="PS51257">
    <property type="entry name" value="PROKAR_LIPOPROTEIN"/>
    <property type="match status" value="1"/>
</dbReference>
<accession>A0A4Y6PN49</accession>